<dbReference type="EMBL" id="QJTF01000003">
    <property type="protein sequence ID" value="PYE89516.1"/>
    <property type="molecule type" value="Genomic_DNA"/>
</dbReference>
<evidence type="ECO:0000256" key="3">
    <source>
        <dbReference type="ARBA" id="ARBA00022801"/>
    </source>
</evidence>
<dbReference type="InterPro" id="IPR015797">
    <property type="entry name" value="NUDIX_hydrolase-like_dom_sf"/>
</dbReference>
<dbReference type="GO" id="GO:0046872">
    <property type="term" value="F:metal ion binding"/>
    <property type="evidence" value="ECO:0007669"/>
    <property type="project" value="UniProtKB-KW"/>
</dbReference>
<protein>
    <submittedName>
        <fullName evidence="6">8-oxo-dGTP pyrophosphatase MutT (NUDIX family)</fullName>
    </submittedName>
</protein>
<dbReference type="PANTHER" id="PTHR12629:SF0">
    <property type="entry name" value="DIPHOSPHOINOSITOL-POLYPHOSPHATE DIPHOSPHATASE"/>
    <property type="match status" value="1"/>
</dbReference>
<feature type="domain" description="Nudix hydrolase" evidence="5">
    <location>
        <begin position="27"/>
        <end position="160"/>
    </location>
</feature>
<accession>A0A318TDS6</accession>
<name>A0A318TDS6_9HYPH</name>
<dbReference type="PROSITE" id="PS51462">
    <property type="entry name" value="NUDIX"/>
    <property type="match status" value="1"/>
</dbReference>
<evidence type="ECO:0000256" key="4">
    <source>
        <dbReference type="ARBA" id="ARBA00022842"/>
    </source>
</evidence>
<evidence type="ECO:0000256" key="2">
    <source>
        <dbReference type="ARBA" id="ARBA00022723"/>
    </source>
</evidence>
<dbReference type="CDD" id="cd04666">
    <property type="entry name" value="NUDIX_DIPP2_like_Nudt4"/>
    <property type="match status" value="1"/>
</dbReference>
<keyword evidence="2" id="KW-0479">Metal-binding</keyword>
<comment type="cofactor">
    <cofactor evidence="1">
        <name>Mg(2+)</name>
        <dbReference type="ChEBI" id="CHEBI:18420"/>
    </cofactor>
</comment>
<dbReference type="SUPFAM" id="SSF55811">
    <property type="entry name" value="Nudix"/>
    <property type="match status" value="1"/>
</dbReference>
<evidence type="ECO:0000259" key="5">
    <source>
        <dbReference type="PROSITE" id="PS51462"/>
    </source>
</evidence>
<dbReference type="GO" id="GO:0005737">
    <property type="term" value="C:cytoplasm"/>
    <property type="evidence" value="ECO:0007669"/>
    <property type="project" value="TreeGrafter"/>
</dbReference>
<proteinExistence type="predicted"/>
<evidence type="ECO:0000313" key="6">
    <source>
        <dbReference type="EMBL" id="PYE89516.1"/>
    </source>
</evidence>
<comment type="caution">
    <text evidence="6">The sequence shown here is derived from an EMBL/GenBank/DDBJ whole genome shotgun (WGS) entry which is preliminary data.</text>
</comment>
<reference evidence="6 7" key="1">
    <citation type="submission" date="2018-06" db="EMBL/GenBank/DDBJ databases">
        <title>Genomic Encyclopedia of Type Strains, Phase III (KMG-III): the genomes of soil and plant-associated and newly described type strains.</title>
        <authorList>
            <person name="Whitman W."/>
        </authorList>
    </citation>
    <scope>NUCLEOTIDE SEQUENCE [LARGE SCALE GENOMIC DNA]</scope>
    <source>
        <strain evidence="6 7">ORS 1419</strain>
    </source>
</reference>
<dbReference type="Pfam" id="PF00293">
    <property type="entry name" value="NUDIX"/>
    <property type="match status" value="1"/>
</dbReference>
<keyword evidence="7" id="KW-1185">Reference proteome</keyword>
<dbReference type="PANTHER" id="PTHR12629">
    <property type="entry name" value="DIPHOSPHOINOSITOL POLYPHOSPHATE PHOSPHOHYDROLASE"/>
    <property type="match status" value="1"/>
</dbReference>
<dbReference type="GO" id="GO:0016462">
    <property type="term" value="F:pyrophosphatase activity"/>
    <property type="evidence" value="ECO:0007669"/>
    <property type="project" value="InterPro"/>
</dbReference>
<dbReference type="AlphaFoldDB" id="A0A318TDS6"/>
<keyword evidence="4" id="KW-0460">Magnesium</keyword>
<organism evidence="6 7">
    <name type="scientific">Phyllobacterium leguminum</name>
    <dbReference type="NCBI Taxonomy" id="314237"/>
    <lineage>
        <taxon>Bacteria</taxon>
        <taxon>Pseudomonadati</taxon>
        <taxon>Pseudomonadota</taxon>
        <taxon>Alphaproteobacteria</taxon>
        <taxon>Hyphomicrobiales</taxon>
        <taxon>Phyllobacteriaceae</taxon>
        <taxon>Phyllobacterium</taxon>
    </lineage>
</organism>
<gene>
    <name evidence="6" type="ORF">C7477_10323</name>
</gene>
<evidence type="ECO:0000256" key="1">
    <source>
        <dbReference type="ARBA" id="ARBA00001946"/>
    </source>
</evidence>
<dbReference type="Proteomes" id="UP000247454">
    <property type="component" value="Unassembled WGS sequence"/>
</dbReference>
<sequence>MNGKLLPVKSDFAQTIATDKRIKAPSGRLLQVAALVWRDNHGKLEVLLITSRGTGRWIIPKGWPQVGKTLPQAALREAYEEAGVRGAVAVRPVGSYCYEKTDLPPEADCAFTVDVFPVHFSHQEKHYPERGERQGEWMSPKEAAKRVDEPELKAILRRFAMATNMAAQ</sequence>
<dbReference type="Gene3D" id="3.90.79.10">
    <property type="entry name" value="Nucleoside Triphosphate Pyrophosphohydrolase"/>
    <property type="match status" value="1"/>
</dbReference>
<dbReference type="InterPro" id="IPR000086">
    <property type="entry name" value="NUDIX_hydrolase_dom"/>
</dbReference>
<evidence type="ECO:0000313" key="7">
    <source>
        <dbReference type="Proteomes" id="UP000247454"/>
    </source>
</evidence>
<dbReference type="InterPro" id="IPR047198">
    <property type="entry name" value="DDP-like_NUDIX"/>
</dbReference>
<keyword evidence="3" id="KW-0378">Hydrolase</keyword>